<evidence type="ECO:0000259" key="8">
    <source>
        <dbReference type="Pfam" id="PF01979"/>
    </source>
</evidence>
<dbReference type="RefSeq" id="WP_186871710.1">
    <property type="nucleotide sequence ID" value="NZ_JACOOR010000003.1"/>
</dbReference>
<keyword evidence="4 5" id="KW-0119">Carbohydrate metabolism</keyword>
<feature type="binding site" evidence="7">
    <location>
        <position position="197"/>
    </location>
    <ligand>
        <name>Zn(2+)</name>
        <dbReference type="ChEBI" id="CHEBI:29105"/>
    </ligand>
</feature>
<dbReference type="Gene3D" id="2.30.40.10">
    <property type="entry name" value="Urease, subunit C, domain 1"/>
    <property type="match status" value="1"/>
</dbReference>
<dbReference type="InterPro" id="IPR032466">
    <property type="entry name" value="Metal_Hydrolase"/>
</dbReference>
<evidence type="ECO:0000256" key="1">
    <source>
        <dbReference type="ARBA" id="ARBA00010716"/>
    </source>
</evidence>
<dbReference type="PANTHER" id="PTHR11113:SF14">
    <property type="entry name" value="N-ACETYLGLUCOSAMINE-6-PHOSPHATE DEACETYLASE"/>
    <property type="match status" value="1"/>
</dbReference>
<dbReference type="SUPFAM" id="SSF51556">
    <property type="entry name" value="Metallo-dependent hydrolases"/>
    <property type="match status" value="1"/>
</dbReference>
<dbReference type="GO" id="GO:0006046">
    <property type="term" value="P:N-acetylglucosamine catabolic process"/>
    <property type="evidence" value="ECO:0007669"/>
    <property type="project" value="TreeGrafter"/>
</dbReference>
<feature type="active site" description="Proton donor/acceptor" evidence="6">
    <location>
        <position position="282"/>
    </location>
</feature>
<feature type="domain" description="Amidohydrolase-related" evidence="8">
    <location>
        <begin position="53"/>
        <end position="380"/>
    </location>
</feature>
<reference evidence="9" key="1">
    <citation type="submission" date="2020-08" db="EMBL/GenBank/DDBJ databases">
        <title>Genome public.</title>
        <authorList>
            <person name="Liu C."/>
            <person name="Sun Q."/>
        </authorList>
    </citation>
    <scope>NUCLEOTIDE SEQUENCE</scope>
    <source>
        <strain evidence="9">NSJ-68</strain>
    </source>
</reference>
<dbReference type="InterPro" id="IPR003764">
    <property type="entry name" value="GlcNAc_6-P_deAcase"/>
</dbReference>
<evidence type="ECO:0000313" key="9">
    <source>
        <dbReference type="EMBL" id="MBC5659346.1"/>
    </source>
</evidence>
<evidence type="ECO:0000256" key="6">
    <source>
        <dbReference type="PIRSR" id="PIRSR038994-1"/>
    </source>
</evidence>
<dbReference type="PIRSF" id="PIRSF038994">
    <property type="entry name" value="NagA"/>
    <property type="match status" value="1"/>
</dbReference>
<evidence type="ECO:0000256" key="7">
    <source>
        <dbReference type="PIRSR" id="PIRSR038994-3"/>
    </source>
</evidence>
<dbReference type="Pfam" id="PF01979">
    <property type="entry name" value="Amidohydro_1"/>
    <property type="match status" value="1"/>
</dbReference>
<evidence type="ECO:0000313" key="10">
    <source>
        <dbReference type="Proteomes" id="UP000649345"/>
    </source>
</evidence>
<dbReference type="Gene3D" id="3.20.20.140">
    <property type="entry name" value="Metal-dependent hydrolases"/>
    <property type="match status" value="1"/>
</dbReference>
<evidence type="ECO:0000256" key="5">
    <source>
        <dbReference type="PIRNR" id="PIRNR038994"/>
    </source>
</evidence>
<feature type="binding site" evidence="7">
    <location>
        <position position="218"/>
    </location>
    <ligand>
        <name>Zn(2+)</name>
        <dbReference type="ChEBI" id="CHEBI:29105"/>
    </ligand>
</feature>
<sequence>MLFIKNAKIVLETGILWDGVLAVEGDRIAAVGKASEIEIPKDAEVLDAQGLYVGPGFVDIHVHGGGGHFFYAEPEEAAEHFLRHGETSILATLYYDLPKKEFAEAIERVKEARNRGGAAQAIAGFYMEGPYMNPKYGACAEKNKWRGTIRKEDFQEIVDRAGTLARVWAVAPEREGLEPFLSYAKEINPGVVFSVGHSEASPEQVRSLKFYGLRLQTHCMDATGRVEKWAGTRGCGPDEACFLDSDMYAEIICDSQGIHVNPDMIRLILKVKGMEKVILITDSFVSEEPGPKELEYIQDLVFDANGGLNGSRLTLDVACRNLMTHTNCGIAQAFMMAAGNPARVIGMEHEIGTIAVGKRANLVLVDDMFHVKKVLVGGKVWQQEQRKKNV</sequence>
<evidence type="ECO:0000256" key="2">
    <source>
        <dbReference type="ARBA" id="ARBA00022723"/>
    </source>
</evidence>
<feature type="binding site" evidence="7">
    <location>
        <position position="128"/>
    </location>
    <ligand>
        <name>Zn(2+)</name>
        <dbReference type="ChEBI" id="CHEBI:29105"/>
    </ligand>
</feature>
<dbReference type="AlphaFoldDB" id="A0A923LB58"/>
<evidence type="ECO:0000256" key="3">
    <source>
        <dbReference type="ARBA" id="ARBA00022801"/>
    </source>
</evidence>
<dbReference type="EMBL" id="JACOOR010000003">
    <property type="protein sequence ID" value="MBC5659346.1"/>
    <property type="molecule type" value="Genomic_DNA"/>
</dbReference>
<organism evidence="9 10">
    <name type="scientific">Anaerosacchariphilus hominis</name>
    <dbReference type="NCBI Taxonomy" id="2763017"/>
    <lineage>
        <taxon>Bacteria</taxon>
        <taxon>Bacillati</taxon>
        <taxon>Bacillota</taxon>
        <taxon>Clostridia</taxon>
        <taxon>Lachnospirales</taxon>
        <taxon>Lachnospiraceae</taxon>
        <taxon>Anaerosacchariphilus</taxon>
    </lineage>
</organism>
<evidence type="ECO:0000256" key="4">
    <source>
        <dbReference type="ARBA" id="ARBA00023277"/>
    </source>
</evidence>
<name>A0A923LB58_9FIRM</name>
<dbReference type="GO" id="GO:0008448">
    <property type="term" value="F:N-acetylglucosamine-6-phosphate deacetylase activity"/>
    <property type="evidence" value="ECO:0007669"/>
    <property type="project" value="InterPro"/>
</dbReference>
<accession>A0A923LB58</accession>
<gene>
    <name evidence="9" type="ORF">H8S44_06140</name>
</gene>
<dbReference type="Proteomes" id="UP000649345">
    <property type="component" value="Unassembled WGS sequence"/>
</dbReference>
<keyword evidence="10" id="KW-1185">Reference proteome</keyword>
<dbReference type="PANTHER" id="PTHR11113">
    <property type="entry name" value="N-ACETYLGLUCOSAMINE-6-PHOSPHATE DEACETYLASE"/>
    <property type="match status" value="1"/>
</dbReference>
<comment type="caution">
    <text evidence="9">The sequence shown here is derived from an EMBL/GenBank/DDBJ whole genome shotgun (WGS) entry which is preliminary data.</text>
</comment>
<keyword evidence="2 7" id="KW-0479">Metal-binding</keyword>
<comment type="similarity">
    <text evidence="1 5">Belongs to the metallo-dependent hydrolases superfamily. NagA family.</text>
</comment>
<protein>
    <submittedName>
        <fullName evidence="9">Amidohydrolase family protein</fullName>
    </submittedName>
</protein>
<dbReference type="InterPro" id="IPR006680">
    <property type="entry name" value="Amidohydro-rel"/>
</dbReference>
<keyword evidence="3 5" id="KW-0378">Hydrolase</keyword>
<proteinExistence type="inferred from homology"/>
<dbReference type="GO" id="GO:0046872">
    <property type="term" value="F:metal ion binding"/>
    <property type="evidence" value="ECO:0007669"/>
    <property type="project" value="UniProtKB-KW"/>
</dbReference>
<comment type="cofactor">
    <cofactor evidence="7">
        <name>a divalent metal cation</name>
        <dbReference type="ChEBI" id="CHEBI:60240"/>
    </cofactor>
    <text evidence="7">Binds 1 divalent metal cation per subunit.</text>
</comment>
<dbReference type="SUPFAM" id="SSF51338">
    <property type="entry name" value="Composite domain of metallo-dependent hydrolases"/>
    <property type="match status" value="1"/>
</dbReference>
<dbReference type="InterPro" id="IPR011059">
    <property type="entry name" value="Metal-dep_hydrolase_composite"/>
</dbReference>